<reference evidence="2" key="1">
    <citation type="submission" date="2017-02" db="UniProtKB">
        <authorList>
            <consortium name="WormBaseParasite"/>
        </authorList>
    </citation>
    <scope>IDENTIFICATION</scope>
</reference>
<accession>A0A0R3WHC9</accession>
<organism evidence="2">
    <name type="scientific">Taenia asiatica</name>
    <name type="common">Asian tapeworm</name>
    <dbReference type="NCBI Taxonomy" id="60517"/>
    <lineage>
        <taxon>Eukaryota</taxon>
        <taxon>Metazoa</taxon>
        <taxon>Spiralia</taxon>
        <taxon>Lophotrochozoa</taxon>
        <taxon>Platyhelminthes</taxon>
        <taxon>Cestoda</taxon>
        <taxon>Eucestoda</taxon>
        <taxon>Cyclophyllidea</taxon>
        <taxon>Taeniidae</taxon>
        <taxon>Taenia</taxon>
    </lineage>
</organism>
<keyword evidence="1" id="KW-0472">Membrane</keyword>
<protein>
    <submittedName>
        <fullName evidence="2">MFS transporter</fullName>
    </submittedName>
</protein>
<dbReference type="WBParaSite" id="TASK_0001027201-mRNA-1">
    <property type="protein sequence ID" value="TASK_0001027201-mRNA-1"/>
    <property type="gene ID" value="TASK_0001027201"/>
</dbReference>
<evidence type="ECO:0000313" key="2">
    <source>
        <dbReference type="WBParaSite" id="TASK_0001027201-mRNA-1"/>
    </source>
</evidence>
<name>A0A0R3WHC9_TAEAS</name>
<proteinExistence type="predicted"/>
<sequence>LIGYFVSAAGSLTLWLVPKYATSLDVRPINLIGLVASFMGGFLLPALITLLHTKAIAPEVAPGVWDCVQEIKNPLVPWPEAFSRQTDLRFSPRLSEKKPAMLEVRTALVPLCNLV</sequence>
<dbReference type="AlphaFoldDB" id="A0A0R3WHC9"/>
<keyword evidence="1" id="KW-1133">Transmembrane helix</keyword>
<feature type="transmembrane region" description="Helical" evidence="1">
    <location>
        <begin position="31"/>
        <end position="51"/>
    </location>
</feature>
<keyword evidence="1" id="KW-0812">Transmembrane</keyword>
<evidence type="ECO:0000256" key="1">
    <source>
        <dbReference type="SAM" id="Phobius"/>
    </source>
</evidence>